<name>A0A437MLV0_9PROT</name>
<feature type="chain" id="PRO_5019327139" evidence="2">
    <location>
        <begin position="29"/>
        <end position="355"/>
    </location>
</feature>
<dbReference type="Gene3D" id="3.40.190.10">
    <property type="entry name" value="Periplasmic binding protein-like II"/>
    <property type="match status" value="2"/>
</dbReference>
<dbReference type="Proteomes" id="UP000282957">
    <property type="component" value="Unassembled WGS sequence"/>
</dbReference>
<evidence type="ECO:0000313" key="4">
    <source>
        <dbReference type="Proteomes" id="UP000282957"/>
    </source>
</evidence>
<dbReference type="GO" id="GO:0030976">
    <property type="term" value="F:thiamine pyrophosphate binding"/>
    <property type="evidence" value="ECO:0007669"/>
    <property type="project" value="TreeGrafter"/>
</dbReference>
<evidence type="ECO:0000256" key="1">
    <source>
        <dbReference type="ARBA" id="ARBA00022729"/>
    </source>
</evidence>
<evidence type="ECO:0000313" key="3">
    <source>
        <dbReference type="EMBL" id="RVT98640.1"/>
    </source>
</evidence>
<dbReference type="PANTHER" id="PTHR30006">
    <property type="entry name" value="THIAMINE-BINDING PERIPLASMIC PROTEIN-RELATED"/>
    <property type="match status" value="1"/>
</dbReference>
<dbReference type="InterPro" id="IPR006059">
    <property type="entry name" value="SBP"/>
</dbReference>
<organism evidence="3 4">
    <name type="scientific">Rhodovarius crocodyli</name>
    <dbReference type="NCBI Taxonomy" id="1979269"/>
    <lineage>
        <taxon>Bacteria</taxon>
        <taxon>Pseudomonadati</taxon>
        <taxon>Pseudomonadota</taxon>
        <taxon>Alphaproteobacteria</taxon>
        <taxon>Acetobacterales</taxon>
        <taxon>Roseomonadaceae</taxon>
        <taxon>Rhodovarius</taxon>
    </lineage>
</organism>
<sequence>MILYRRSGLATGAALLAAPLAAPSLSLAQPAPGRVVFGSWGGATARMWRESFGAPFTAATGIPVTVAELPDPAAAVAAARGRPQHNVALAASFQAAHLATSDLIERLSPDEIPNIRHVPEEHWVRDPQGRLLGMPIYFVYLGVAFNNTLARAADFASWEGLTERKWRGQISVTRPIFLAPYDLSLYARIRGGSEADIQPGVPMLEAVARNSVSSYSSMATLQQQMSRGEVTACAFYSGQIQMLRKAGQREVEMTLPREGGLVLSYVISIPKNAPDKAAALRFLNDAIDPAKQIMAARSGYIPLSTNVTLPPEVIQEIGMTPEEVRARNWSPNWYTIAADIEARMRLADQVLDRAR</sequence>
<dbReference type="AlphaFoldDB" id="A0A437MLV0"/>
<proteinExistence type="predicted"/>
<evidence type="ECO:0000256" key="2">
    <source>
        <dbReference type="SAM" id="SignalP"/>
    </source>
</evidence>
<feature type="signal peptide" evidence="2">
    <location>
        <begin position="1"/>
        <end position="28"/>
    </location>
</feature>
<comment type="caution">
    <text evidence="3">The sequence shown here is derived from an EMBL/GenBank/DDBJ whole genome shotgun (WGS) entry which is preliminary data.</text>
</comment>
<dbReference type="OrthoDB" id="6529964at2"/>
<reference evidence="3 4" key="1">
    <citation type="submission" date="2019-01" db="EMBL/GenBank/DDBJ databases">
        <authorList>
            <person name="Chen W.-M."/>
        </authorList>
    </citation>
    <scope>NUCLEOTIDE SEQUENCE [LARGE SCALE GENOMIC DNA]</scope>
    <source>
        <strain evidence="3 4">CCP-6</strain>
    </source>
</reference>
<dbReference type="GO" id="GO:0030288">
    <property type="term" value="C:outer membrane-bounded periplasmic space"/>
    <property type="evidence" value="ECO:0007669"/>
    <property type="project" value="TreeGrafter"/>
</dbReference>
<dbReference type="Pfam" id="PF13416">
    <property type="entry name" value="SBP_bac_8"/>
    <property type="match status" value="1"/>
</dbReference>
<dbReference type="PANTHER" id="PTHR30006:SF2">
    <property type="entry name" value="ABC TRANSPORTER SUBSTRATE-BINDING PROTEIN"/>
    <property type="match status" value="1"/>
</dbReference>
<dbReference type="GO" id="GO:0030975">
    <property type="term" value="F:thiamine binding"/>
    <property type="evidence" value="ECO:0007669"/>
    <property type="project" value="TreeGrafter"/>
</dbReference>
<keyword evidence="4" id="KW-1185">Reference proteome</keyword>
<dbReference type="GO" id="GO:0015888">
    <property type="term" value="P:thiamine transport"/>
    <property type="evidence" value="ECO:0007669"/>
    <property type="project" value="TreeGrafter"/>
</dbReference>
<accession>A0A437MLV0</accession>
<dbReference type="EMBL" id="SACL01000001">
    <property type="protein sequence ID" value="RVT98640.1"/>
    <property type="molecule type" value="Genomic_DNA"/>
</dbReference>
<keyword evidence="1 2" id="KW-0732">Signal</keyword>
<gene>
    <name evidence="3" type="ORF">EOD42_00555</name>
</gene>
<dbReference type="RefSeq" id="WP_127785112.1">
    <property type="nucleotide sequence ID" value="NZ_SACL01000001.1"/>
</dbReference>
<dbReference type="SUPFAM" id="SSF53850">
    <property type="entry name" value="Periplasmic binding protein-like II"/>
    <property type="match status" value="1"/>
</dbReference>
<protein>
    <submittedName>
        <fullName evidence="3">Extracellular solute-binding protein</fullName>
    </submittedName>
</protein>